<evidence type="ECO:0000256" key="3">
    <source>
        <dbReference type="ARBA" id="ARBA00022448"/>
    </source>
</evidence>
<organism evidence="10 11">
    <name type="scientific">Allofranklinella schreckenbergeri</name>
    <dbReference type="NCBI Taxonomy" id="1076744"/>
    <lineage>
        <taxon>Bacteria</taxon>
        <taxon>Pseudomonadati</taxon>
        <taxon>Pseudomonadota</taxon>
        <taxon>Betaproteobacteria</taxon>
        <taxon>Burkholderiales</taxon>
        <taxon>Comamonadaceae</taxon>
        <taxon>Allofranklinella</taxon>
    </lineage>
</organism>
<comment type="caution">
    <text evidence="10">The sequence shown here is derived from an EMBL/GenBank/DDBJ whole genome shotgun (WGS) entry which is preliminary data.</text>
</comment>
<comment type="similarity">
    <text evidence="2">Belongs to the outer membrane factor (OMF) (TC 1.B.17) family.</text>
</comment>
<evidence type="ECO:0000256" key="1">
    <source>
        <dbReference type="ARBA" id="ARBA00004442"/>
    </source>
</evidence>
<evidence type="ECO:0000313" key="11">
    <source>
        <dbReference type="Proteomes" id="UP000267035"/>
    </source>
</evidence>
<evidence type="ECO:0000256" key="5">
    <source>
        <dbReference type="ARBA" id="ARBA00022692"/>
    </source>
</evidence>
<proteinExistence type="inferred from homology"/>
<feature type="signal peptide" evidence="9">
    <location>
        <begin position="1"/>
        <end position="30"/>
    </location>
</feature>
<protein>
    <submittedName>
        <fullName evidence="10">Uncharacterized protein</fullName>
    </submittedName>
</protein>
<feature type="chain" id="PRO_5018299350" evidence="9">
    <location>
        <begin position="31"/>
        <end position="528"/>
    </location>
</feature>
<dbReference type="PANTHER" id="PTHR30026">
    <property type="entry name" value="OUTER MEMBRANE PROTEIN TOLC"/>
    <property type="match status" value="1"/>
</dbReference>
<gene>
    <name evidence="10" type="ORF">EBQ25_06300</name>
</gene>
<keyword evidence="9" id="KW-0732">Signal</keyword>
<dbReference type="GO" id="GO:0015288">
    <property type="term" value="F:porin activity"/>
    <property type="evidence" value="ECO:0007669"/>
    <property type="project" value="TreeGrafter"/>
</dbReference>
<dbReference type="GO" id="GO:0009279">
    <property type="term" value="C:cell outer membrane"/>
    <property type="evidence" value="ECO:0007669"/>
    <property type="project" value="UniProtKB-SubCell"/>
</dbReference>
<keyword evidence="11" id="KW-1185">Reference proteome</keyword>
<evidence type="ECO:0000256" key="8">
    <source>
        <dbReference type="SAM" id="MobiDB-lite"/>
    </source>
</evidence>
<evidence type="ECO:0000256" key="6">
    <source>
        <dbReference type="ARBA" id="ARBA00023136"/>
    </source>
</evidence>
<dbReference type="Gene3D" id="1.20.1600.10">
    <property type="entry name" value="Outer membrane efflux proteins (OEP)"/>
    <property type="match status" value="1"/>
</dbReference>
<keyword evidence="6" id="KW-0472">Membrane</keyword>
<dbReference type="RefSeq" id="WP_122253890.1">
    <property type="nucleotide sequence ID" value="NZ_RDQL01000006.1"/>
</dbReference>
<evidence type="ECO:0000256" key="9">
    <source>
        <dbReference type="SAM" id="SignalP"/>
    </source>
</evidence>
<feature type="compositionally biased region" description="Low complexity" evidence="8">
    <location>
        <begin position="44"/>
        <end position="66"/>
    </location>
</feature>
<sequence length="528" mass="57073">MSRLHFSPALRRKALAAVAIQTCLLAGAQAQHWGFGDEPQWDVPAAAPEQTPAPASASSSAQPATELATQPARALRWPVMLGGKPVQPPAPQAPAQLPEVLGFRQALERALIAESGYRAQQAEHAATREEIPRARAALLPNVSASGIRYDNNAYVTQTAARENDYISKNYTLTLRQPLLNQSRWVQYRQAQVRVDHSGKRLEAERQRLILQIAQAYLNCLHADAVAQFAQAEVTALEGMLASVKRGHEAGETTLTDIYDAEARLDDAKVKQIEAGNSLDAARRVLETALGHPVKAIQGIAQDSLTLAPFESQIAQWQQEAVEANAEVAAARLALSLAGKEVQLQRAGHLPTLDLIAQRQLSQSDTISTLGTRTRNTMWGVQLNVPLYSGGYVNASTRQAASRLTAAQAKLDAAAEQVRLHSSSAAEKVHASMDRIRALERAEHSAAASLNGTEKGLKAGTRSFIDILNARKQLFEVRLRRAQANTDFVLSLIDLMAVSGQLDGHNLQAIDGFFSPADVLELGAHRSAS</sequence>
<dbReference type="InterPro" id="IPR051906">
    <property type="entry name" value="TolC-like"/>
</dbReference>
<keyword evidence="4" id="KW-1134">Transmembrane beta strand</keyword>
<evidence type="ECO:0000256" key="4">
    <source>
        <dbReference type="ARBA" id="ARBA00022452"/>
    </source>
</evidence>
<dbReference type="GO" id="GO:0015562">
    <property type="term" value="F:efflux transmembrane transporter activity"/>
    <property type="evidence" value="ECO:0007669"/>
    <property type="project" value="InterPro"/>
</dbReference>
<keyword evidence="3" id="KW-0813">Transport</keyword>
<evidence type="ECO:0000256" key="7">
    <source>
        <dbReference type="ARBA" id="ARBA00023237"/>
    </source>
</evidence>
<dbReference type="SUPFAM" id="SSF56954">
    <property type="entry name" value="Outer membrane efflux proteins (OEP)"/>
    <property type="match status" value="1"/>
</dbReference>
<reference evidence="10 11" key="1">
    <citation type="submission" date="2018-10" db="EMBL/GenBank/DDBJ databases">
        <title>Comamonadaceae CDC group NO-1 genome sequencing and assembly.</title>
        <authorList>
            <person name="Bernier A.-M."/>
            <person name="Bernard K."/>
        </authorList>
    </citation>
    <scope>NUCLEOTIDE SEQUENCE [LARGE SCALE GENOMIC DNA]</scope>
    <source>
        <strain evidence="10 11">NML161473</strain>
    </source>
</reference>
<name>A0A3M6QCU5_9BURK</name>
<dbReference type="InterPro" id="IPR010130">
    <property type="entry name" value="T1SS_OMP_TolC"/>
</dbReference>
<feature type="region of interest" description="Disordered" evidence="8">
    <location>
        <begin position="35"/>
        <end position="69"/>
    </location>
</feature>
<dbReference type="GO" id="GO:1990281">
    <property type="term" value="C:efflux pump complex"/>
    <property type="evidence" value="ECO:0007669"/>
    <property type="project" value="TreeGrafter"/>
</dbReference>
<dbReference type="Pfam" id="PF02321">
    <property type="entry name" value="OEP"/>
    <property type="match status" value="2"/>
</dbReference>
<keyword evidence="7" id="KW-0998">Cell outer membrane</keyword>
<evidence type="ECO:0000313" key="10">
    <source>
        <dbReference type="EMBL" id="RMX00259.1"/>
    </source>
</evidence>
<dbReference type="NCBIfam" id="TIGR01844">
    <property type="entry name" value="type_I_sec_TolC"/>
    <property type="match status" value="1"/>
</dbReference>
<comment type="subcellular location">
    <subcellularLocation>
        <location evidence="1">Cell outer membrane</location>
    </subcellularLocation>
</comment>
<dbReference type="EMBL" id="RDQL01000006">
    <property type="protein sequence ID" value="RMX00259.1"/>
    <property type="molecule type" value="Genomic_DNA"/>
</dbReference>
<dbReference type="Proteomes" id="UP000267035">
    <property type="component" value="Unassembled WGS sequence"/>
</dbReference>
<keyword evidence="5" id="KW-0812">Transmembrane</keyword>
<evidence type="ECO:0000256" key="2">
    <source>
        <dbReference type="ARBA" id="ARBA00007613"/>
    </source>
</evidence>
<dbReference type="InterPro" id="IPR003423">
    <property type="entry name" value="OMP_efflux"/>
</dbReference>
<dbReference type="PANTHER" id="PTHR30026:SF20">
    <property type="entry name" value="OUTER MEMBRANE PROTEIN TOLC"/>
    <property type="match status" value="1"/>
</dbReference>
<dbReference type="AlphaFoldDB" id="A0A3M6QCU5"/>
<accession>A0A3M6QCU5</accession>